<evidence type="ECO:0000313" key="2">
    <source>
        <dbReference type="EMBL" id="GAA3223347.1"/>
    </source>
</evidence>
<dbReference type="RefSeq" id="WP_344832562.1">
    <property type="nucleotide sequence ID" value="NZ_BAAAUV010000013.1"/>
</dbReference>
<evidence type="ECO:0000256" key="1">
    <source>
        <dbReference type="SAM" id="Phobius"/>
    </source>
</evidence>
<reference evidence="3" key="1">
    <citation type="journal article" date="2019" name="Int. J. Syst. Evol. Microbiol.">
        <title>The Global Catalogue of Microorganisms (GCM) 10K type strain sequencing project: providing services to taxonomists for standard genome sequencing and annotation.</title>
        <authorList>
            <consortium name="The Broad Institute Genomics Platform"/>
            <consortium name="The Broad Institute Genome Sequencing Center for Infectious Disease"/>
            <person name="Wu L."/>
            <person name="Ma J."/>
        </authorList>
    </citation>
    <scope>NUCLEOTIDE SEQUENCE [LARGE SCALE GENOMIC DNA]</scope>
    <source>
        <strain evidence="3">JCM 9377</strain>
    </source>
</reference>
<organism evidence="2 3">
    <name type="scientific">Actinocorallia longicatena</name>
    <dbReference type="NCBI Taxonomy" id="111803"/>
    <lineage>
        <taxon>Bacteria</taxon>
        <taxon>Bacillati</taxon>
        <taxon>Actinomycetota</taxon>
        <taxon>Actinomycetes</taxon>
        <taxon>Streptosporangiales</taxon>
        <taxon>Thermomonosporaceae</taxon>
        <taxon>Actinocorallia</taxon>
    </lineage>
</organism>
<proteinExistence type="predicted"/>
<name>A0ABP6QE32_9ACTN</name>
<sequence>MLPSVIRTVVPVIVGVLLGWGVRVGLNFDSDALTSIVTVVITGLYFWAGRIIEQYRPGLGRLMLAAGLTRKQPEYKVIPGRVIR</sequence>
<protein>
    <submittedName>
        <fullName evidence="2">Uncharacterized protein</fullName>
    </submittedName>
</protein>
<evidence type="ECO:0000313" key="3">
    <source>
        <dbReference type="Proteomes" id="UP001501237"/>
    </source>
</evidence>
<keyword evidence="1" id="KW-1133">Transmembrane helix</keyword>
<accession>A0ABP6QE32</accession>
<gene>
    <name evidence="2" type="ORF">GCM10010468_49820</name>
</gene>
<feature type="transmembrane region" description="Helical" evidence="1">
    <location>
        <begin position="32"/>
        <end position="52"/>
    </location>
</feature>
<comment type="caution">
    <text evidence="2">The sequence shown here is derived from an EMBL/GenBank/DDBJ whole genome shotgun (WGS) entry which is preliminary data.</text>
</comment>
<keyword evidence="1" id="KW-0472">Membrane</keyword>
<feature type="transmembrane region" description="Helical" evidence="1">
    <location>
        <begin position="5"/>
        <end position="26"/>
    </location>
</feature>
<keyword evidence="1" id="KW-0812">Transmembrane</keyword>
<dbReference type="EMBL" id="BAAAUV010000013">
    <property type="protein sequence ID" value="GAA3223347.1"/>
    <property type="molecule type" value="Genomic_DNA"/>
</dbReference>
<keyword evidence="3" id="KW-1185">Reference proteome</keyword>
<dbReference type="Proteomes" id="UP001501237">
    <property type="component" value="Unassembled WGS sequence"/>
</dbReference>